<accession>A0A8J2K6K8</accession>
<dbReference type="GO" id="GO:0008270">
    <property type="term" value="F:zinc ion binding"/>
    <property type="evidence" value="ECO:0007669"/>
    <property type="project" value="UniProtKB-KW"/>
</dbReference>
<reference evidence="3" key="1">
    <citation type="submission" date="2021-06" db="EMBL/GenBank/DDBJ databases">
        <authorList>
            <person name="Hodson N. C."/>
            <person name="Mongue J. A."/>
            <person name="Jaron S. K."/>
        </authorList>
    </citation>
    <scope>NUCLEOTIDE SEQUENCE</scope>
</reference>
<evidence type="ECO:0000313" key="4">
    <source>
        <dbReference type="Proteomes" id="UP000708208"/>
    </source>
</evidence>
<dbReference type="PROSITE" id="PS50158">
    <property type="entry name" value="ZF_CCHC"/>
    <property type="match status" value="1"/>
</dbReference>
<proteinExistence type="predicted"/>
<evidence type="ECO:0000259" key="2">
    <source>
        <dbReference type="PROSITE" id="PS50158"/>
    </source>
</evidence>
<comment type="caution">
    <text evidence="3">The sequence shown here is derived from an EMBL/GenBank/DDBJ whole genome shotgun (WGS) entry which is preliminary data.</text>
</comment>
<evidence type="ECO:0000256" key="1">
    <source>
        <dbReference type="PROSITE-ProRule" id="PRU00047"/>
    </source>
</evidence>
<feature type="non-terminal residue" evidence="3">
    <location>
        <position position="143"/>
    </location>
</feature>
<name>A0A8J2K6K8_9HEXA</name>
<dbReference type="Pfam" id="PF00098">
    <property type="entry name" value="zf-CCHC"/>
    <property type="match status" value="1"/>
</dbReference>
<protein>
    <recommendedName>
        <fullName evidence="2">CCHC-type domain-containing protein</fullName>
    </recommendedName>
</protein>
<keyword evidence="1" id="KW-0863">Zinc-finger</keyword>
<evidence type="ECO:0000313" key="3">
    <source>
        <dbReference type="EMBL" id="CAG7734078.1"/>
    </source>
</evidence>
<organism evidence="3 4">
    <name type="scientific">Allacma fusca</name>
    <dbReference type="NCBI Taxonomy" id="39272"/>
    <lineage>
        <taxon>Eukaryota</taxon>
        <taxon>Metazoa</taxon>
        <taxon>Ecdysozoa</taxon>
        <taxon>Arthropoda</taxon>
        <taxon>Hexapoda</taxon>
        <taxon>Collembola</taxon>
        <taxon>Symphypleona</taxon>
        <taxon>Sminthuridae</taxon>
        <taxon>Allacma</taxon>
    </lineage>
</organism>
<keyword evidence="1" id="KW-0862">Zinc</keyword>
<dbReference type="AlphaFoldDB" id="A0A8J2K6K8"/>
<dbReference type="Proteomes" id="UP000708208">
    <property type="component" value="Unassembled WGS sequence"/>
</dbReference>
<dbReference type="EMBL" id="CAJVCH010262161">
    <property type="protein sequence ID" value="CAG7734078.1"/>
    <property type="molecule type" value="Genomic_DNA"/>
</dbReference>
<gene>
    <name evidence="3" type="ORF">AFUS01_LOCUS22482</name>
</gene>
<feature type="domain" description="CCHC-type" evidence="2">
    <location>
        <begin position="55"/>
        <end position="71"/>
    </location>
</feature>
<dbReference type="SMART" id="SM00343">
    <property type="entry name" value="ZnF_C2HC"/>
    <property type="match status" value="1"/>
</dbReference>
<keyword evidence="4" id="KW-1185">Reference proteome</keyword>
<sequence>MAQLLVRLKKEHLEHIDTRKGEKATSAKAFHTDQVKTPHQAGTWNDQQQQKRQIKCFNCGKIGHIKRDCRSAQTVNTDHGNRSGQPKAFMGKGSIQPPLDIEWILDSVSTGHICGDIRMFSSFEKFQEPHPVYLTTRNSVNAE</sequence>
<dbReference type="GO" id="GO:0003676">
    <property type="term" value="F:nucleic acid binding"/>
    <property type="evidence" value="ECO:0007669"/>
    <property type="project" value="InterPro"/>
</dbReference>
<dbReference type="OrthoDB" id="97058at2759"/>
<keyword evidence="1" id="KW-0479">Metal-binding</keyword>
<dbReference type="InterPro" id="IPR001878">
    <property type="entry name" value="Znf_CCHC"/>
</dbReference>